<accession>A0AAW9Q8A7</accession>
<reference evidence="1 2" key="1">
    <citation type="submission" date="2024-02" db="EMBL/GenBank/DDBJ databases">
        <title>Genome sequence of Aquincola sp. MAHUQ-54.</title>
        <authorList>
            <person name="Huq M.A."/>
        </authorList>
    </citation>
    <scope>NUCLEOTIDE SEQUENCE [LARGE SCALE GENOMIC DNA]</scope>
    <source>
        <strain evidence="1 2">MAHUQ-54</strain>
    </source>
</reference>
<dbReference type="EMBL" id="JAZIBG010000008">
    <property type="protein sequence ID" value="MEF7612608.1"/>
    <property type="molecule type" value="Genomic_DNA"/>
</dbReference>
<organism evidence="1 2">
    <name type="scientific">Aquincola agrisoli</name>
    <dbReference type="NCBI Taxonomy" id="3119538"/>
    <lineage>
        <taxon>Bacteria</taxon>
        <taxon>Pseudomonadati</taxon>
        <taxon>Pseudomonadota</taxon>
        <taxon>Betaproteobacteria</taxon>
        <taxon>Burkholderiales</taxon>
        <taxon>Sphaerotilaceae</taxon>
        <taxon>Aquincola</taxon>
    </lineage>
</organism>
<sequence length="65" mass="6943">MPSARAQALVNTLRADPGLRADFESDAEAVMAEYVLDEVDRQWLGELARQGGLAPATPEVATPGF</sequence>
<keyword evidence="2" id="KW-1185">Reference proteome</keyword>
<name>A0AAW9Q8A7_9BURK</name>
<dbReference type="AlphaFoldDB" id="A0AAW9Q8A7"/>
<protein>
    <submittedName>
        <fullName evidence="1">Uncharacterized protein</fullName>
    </submittedName>
</protein>
<evidence type="ECO:0000313" key="1">
    <source>
        <dbReference type="EMBL" id="MEF7612608.1"/>
    </source>
</evidence>
<gene>
    <name evidence="1" type="ORF">V4F39_01715</name>
</gene>
<dbReference type="RefSeq" id="WP_332287504.1">
    <property type="nucleotide sequence ID" value="NZ_JAZIBG010000008.1"/>
</dbReference>
<dbReference type="Proteomes" id="UP001336250">
    <property type="component" value="Unassembled WGS sequence"/>
</dbReference>
<proteinExistence type="predicted"/>
<comment type="caution">
    <text evidence="1">The sequence shown here is derived from an EMBL/GenBank/DDBJ whole genome shotgun (WGS) entry which is preliminary data.</text>
</comment>
<evidence type="ECO:0000313" key="2">
    <source>
        <dbReference type="Proteomes" id="UP001336250"/>
    </source>
</evidence>